<keyword evidence="10" id="KW-1185">Reference proteome</keyword>
<comment type="subcellular location">
    <subcellularLocation>
        <location evidence="1">Endoplasmic reticulum membrane</location>
        <topology evidence="1">Multi-pass membrane protein</topology>
    </subcellularLocation>
</comment>
<feature type="transmembrane region" description="Helical" evidence="8">
    <location>
        <begin position="274"/>
        <end position="292"/>
    </location>
</feature>
<dbReference type="Pfam" id="PF06699">
    <property type="entry name" value="PIG-F"/>
    <property type="match status" value="1"/>
</dbReference>
<evidence type="ECO:0000256" key="7">
    <source>
        <dbReference type="ARBA" id="ARBA00023136"/>
    </source>
</evidence>
<keyword evidence="7 8" id="KW-0472">Membrane</keyword>
<name>A0A067T107_GALM3</name>
<feature type="transmembrane region" description="Helical" evidence="8">
    <location>
        <begin position="234"/>
        <end position="254"/>
    </location>
</feature>
<reference evidence="10" key="1">
    <citation type="journal article" date="2014" name="Proc. Natl. Acad. Sci. U.S.A.">
        <title>Extensive sampling of basidiomycete genomes demonstrates inadequacy of the white-rot/brown-rot paradigm for wood decay fungi.</title>
        <authorList>
            <person name="Riley R."/>
            <person name="Salamov A.A."/>
            <person name="Brown D.W."/>
            <person name="Nagy L.G."/>
            <person name="Floudas D."/>
            <person name="Held B.W."/>
            <person name="Levasseur A."/>
            <person name="Lombard V."/>
            <person name="Morin E."/>
            <person name="Otillar R."/>
            <person name="Lindquist E.A."/>
            <person name="Sun H."/>
            <person name="LaButti K.M."/>
            <person name="Schmutz J."/>
            <person name="Jabbour D."/>
            <person name="Luo H."/>
            <person name="Baker S.E."/>
            <person name="Pisabarro A.G."/>
            <person name="Walton J.D."/>
            <person name="Blanchette R.A."/>
            <person name="Henrissat B."/>
            <person name="Martin F."/>
            <person name="Cullen D."/>
            <person name="Hibbett D.S."/>
            <person name="Grigoriev I.V."/>
        </authorList>
    </citation>
    <scope>NUCLEOTIDE SEQUENCE [LARGE SCALE GENOMIC DNA]</scope>
    <source>
        <strain evidence="10">CBS 339.88</strain>
    </source>
</reference>
<dbReference type="EMBL" id="KL142377">
    <property type="protein sequence ID" value="KDR76870.1"/>
    <property type="molecule type" value="Genomic_DNA"/>
</dbReference>
<evidence type="ECO:0000256" key="3">
    <source>
        <dbReference type="ARBA" id="ARBA00022502"/>
    </source>
</evidence>
<dbReference type="GO" id="GO:0006506">
    <property type="term" value="P:GPI anchor biosynthetic process"/>
    <property type="evidence" value="ECO:0007669"/>
    <property type="project" value="UniProtKB-UniPathway"/>
</dbReference>
<feature type="transmembrane region" description="Helical" evidence="8">
    <location>
        <begin position="181"/>
        <end position="204"/>
    </location>
</feature>
<keyword evidence="4 8" id="KW-0812">Transmembrane</keyword>
<keyword evidence="5" id="KW-0256">Endoplasmic reticulum</keyword>
<dbReference type="OrthoDB" id="17366at2759"/>
<gene>
    <name evidence="9" type="ORF">GALMADRAFT_155582</name>
</gene>
<evidence type="ECO:0000256" key="6">
    <source>
        <dbReference type="ARBA" id="ARBA00022989"/>
    </source>
</evidence>
<feature type="transmembrane region" description="Helical" evidence="8">
    <location>
        <begin position="98"/>
        <end position="117"/>
    </location>
</feature>
<dbReference type="UniPathway" id="UPA00196"/>
<dbReference type="STRING" id="685588.A0A067T107"/>
<sequence>MTNSKKSKARAQKPLPIVSSIAPNSKGLGFFSQSLSMTSYISVVGVHTTLWSFVALYFPRAQFLGGLTGSEWDKTQISSRDRPQHPFLEALTVNPTSTLLYICIGAVVLQSWWAGWIRDWWLRLGVRGTEDERRTEIAFLDRQKLSISLFAWAATLAASVMVHCILVLFGAPITSLCLKTYLLALLISIMTVYSPAYALGVPTLGNDSASIVKRWTWVRLFAEFSTRNPVERALVYPAIGTAVGCWIGIIPIALDWDRPWQAWPLTPCFGAIGGYMISSMLALTVSTVIHLAEEHSQSQENAAEKKNN</sequence>
<dbReference type="InterPro" id="IPR009580">
    <property type="entry name" value="GPI_biosynthesis_protein_Pig-F"/>
</dbReference>
<protein>
    <submittedName>
        <fullName evidence="9">Uncharacterized protein</fullName>
    </submittedName>
</protein>
<feature type="transmembrane region" description="Helical" evidence="8">
    <location>
        <begin position="149"/>
        <end position="169"/>
    </location>
</feature>
<dbReference type="Proteomes" id="UP000027222">
    <property type="component" value="Unassembled WGS sequence"/>
</dbReference>
<keyword evidence="3" id="KW-0337">GPI-anchor biosynthesis</keyword>
<feature type="transmembrane region" description="Helical" evidence="8">
    <location>
        <begin position="40"/>
        <end position="58"/>
    </location>
</feature>
<evidence type="ECO:0000256" key="4">
    <source>
        <dbReference type="ARBA" id="ARBA00022692"/>
    </source>
</evidence>
<dbReference type="GO" id="GO:0005789">
    <property type="term" value="C:endoplasmic reticulum membrane"/>
    <property type="evidence" value="ECO:0007669"/>
    <property type="project" value="UniProtKB-SubCell"/>
</dbReference>
<evidence type="ECO:0000313" key="10">
    <source>
        <dbReference type="Proteomes" id="UP000027222"/>
    </source>
</evidence>
<dbReference type="HOGENOM" id="CLU_064564_0_0_1"/>
<evidence type="ECO:0000256" key="1">
    <source>
        <dbReference type="ARBA" id="ARBA00004477"/>
    </source>
</evidence>
<evidence type="ECO:0000256" key="2">
    <source>
        <dbReference type="ARBA" id="ARBA00004687"/>
    </source>
</evidence>
<evidence type="ECO:0000256" key="8">
    <source>
        <dbReference type="SAM" id="Phobius"/>
    </source>
</evidence>
<dbReference type="AlphaFoldDB" id="A0A067T107"/>
<evidence type="ECO:0000256" key="5">
    <source>
        <dbReference type="ARBA" id="ARBA00022824"/>
    </source>
</evidence>
<comment type="pathway">
    <text evidence="2">Glycolipid biosynthesis; glycosylphosphatidylinositol-anchor biosynthesis.</text>
</comment>
<accession>A0A067T107</accession>
<proteinExistence type="predicted"/>
<keyword evidence="6 8" id="KW-1133">Transmembrane helix</keyword>
<organism evidence="9 10">
    <name type="scientific">Galerina marginata (strain CBS 339.88)</name>
    <dbReference type="NCBI Taxonomy" id="685588"/>
    <lineage>
        <taxon>Eukaryota</taxon>
        <taxon>Fungi</taxon>
        <taxon>Dikarya</taxon>
        <taxon>Basidiomycota</taxon>
        <taxon>Agaricomycotina</taxon>
        <taxon>Agaricomycetes</taxon>
        <taxon>Agaricomycetidae</taxon>
        <taxon>Agaricales</taxon>
        <taxon>Agaricineae</taxon>
        <taxon>Strophariaceae</taxon>
        <taxon>Galerina</taxon>
    </lineage>
</organism>
<evidence type="ECO:0000313" key="9">
    <source>
        <dbReference type="EMBL" id="KDR76870.1"/>
    </source>
</evidence>